<gene>
    <name evidence="1" type="ORF">SAMN05216240_0324</name>
</gene>
<evidence type="ECO:0000313" key="2">
    <source>
        <dbReference type="Proteomes" id="UP000196803"/>
    </source>
</evidence>
<comment type="caution">
    <text evidence="1">The sequence shown here is derived from an EMBL/GenBank/DDBJ whole genome shotgun (WGS) entry which is preliminary data.</text>
</comment>
<accession>A0ABY1S5E9</accession>
<name>A0ABY1S5E9_CALBS</name>
<keyword evidence="2" id="KW-1185">Reference proteome</keyword>
<protein>
    <submittedName>
        <fullName evidence="1">Uncharacterized protein</fullName>
    </submittedName>
</protein>
<dbReference type="RefSeq" id="WP_013404392.1">
    <property type="nucleotide sequence ID" value="NZ_FUZJ01000001.1"/>
</dbReference>
<reference evidence="1 2" key="1">
    <citation type="submission" date="2017-05" db="EMBL/GenBank/DDBJ databases">
        <authorList>
            <person name="Varghese N."/>
            <person name="Submissions S."/>
        </authorList>
    </citation>
    <scope>NUCLEOTIDE SEQUENCE [LARGE SCALE GENOMIC DNA]</scope>
    <source>
        <strain evidence="1 2">MACB1020</strain>
    </source>
</reference>
<organism evidence="1 2">
    <name type="scientific">Caldicellulosiruptor bescii</name>
    <name type="common">Anaerocellum thermophilum</name>
    <dbReference type="NCBI Taxonomy" id="31899"/>
    <lineage>
        <taxon>Bacteria</taxon>
        <taxon>Bacillati</taxon>
        <taxon>Bacillota</taxon>
        <taxon>Bacillota incertae sedis</taxon>
        <taxon>Caldicellulosiruptorales</taxon>
        <taxon>Caldicellulosiruptoraceae</taxon>
        <taxon>Caldicellulosiruptor</taxon>
    </lineage>
</organism>
<proteinExistence type="predicted"/>
<dbReference type="GeneID" id="31774064"/>
<evidence type="ECO:0000313" key="1">
    <source>
        <dbReference type="EMBL" id="SMR91237.1"/>
    </source>
</evidence>
<sequence>MVYEVTYNNSRLVFEGKEINYFKILEALDKLRDLRDYIELFYTEYSGLPLTSLPYDVLLDIFTNYLDFIGVQIKVIGR</sequence>
<dbReference type="EMBL" id="FXXC01000001">
    <property type="protein sequence ID" value="SMR91237.1"/>
    <property type="molecule type" value="Genomic_DNA"/>
</dbReference>
<dbReference type="Proteomes" id="UP000196803">
    <property type="component" value="Unassembled WGS sequence"/>
</dbReference>